<dbReference type="Proteomes" id="UP001174691">
    <property type="component" value="Unassembled WGS sequence"/>
</dbReference>
<feature type="compositionally biased region" description="Basic and acidic residues" evidence="1">
    <location>
        <begin position="45"/>
        <end position="54"/>
    </location>
</feature>
<dbReference type="GO" id="GO:0003887">
    <property type="term" value="F:DNA-directed DNA polymerase activity"/>
    <property type="evidence" value="ECO:0007669"/>
    <property type="project" value="TreeGrafter"/>
</dbReference>
<feature type="compositionally biased region" description="Polar residues" evidence="1">
    <location>
        <begin position="17"/>
        <end position="28"/>
    </location>
</feature>
<dbReference type="GO" id="GO:0043625">
    <property type="term" value="C:delta DNA polymerase complex"/>
    <property type="evidence" value="ECO:0007669"/>
    <property type="project" value="TreeGrafter"/>
</dbReference>
<dbReference type="GO" id="GO:0006261">
    <property type="term" value="P:DNA-templated DNA replication"/>
    <property type="evidence" value="ECO:0007669"/>
    <property type="project" value="TreeGrafter"/>
</dbReference>
<evidence type="ECO:0000313" key="3">
    <source>
        <dbReference type="Proteomes" id="UP001174691"/>
    </source>
</evidence>
<evidence type="ECO:0000313" key="2">
    <source>
        <dbReference type="EMBL" id="KAJ9161029.1"/>
    </source>
</evidence>
<sequence length="194" mass="21571">MPTTRRSSSGRGAVGTGKQSRLSFNNRVTKPVPKSAKDTVASSPLKKELIREQVEKDEEDVENVQPTNEQPQQQSGSVGVAVTPKSDAELKAAKVSDAAIQKYWRKVEAERLAKRVHQEDLTLSEKVLRYFDVSSHYGPCIGITRLKRWQRAQRLGLNPPIEVLAVLLKEEAKGNKGIERAHMDDIMNNTSIGL</sequence>
<dbReference type="PANTHER" id="PTHR14303">
    <property type="entry name" value="DNA POLYMERASE DELTA SUBUNIT 4"/>
    <property type="match status" value="1"/>
</dbReference>
<accession>A0AA38VZL7</accession>
<dbReference type="EMBL" id="JANBVN010000028">
    <property type="protein sequence ID" value="KAJ9161029.1"/>
    <property type="molecule type" value="Genomic_DNA"/>
</dbReference>
<keyword evidence="3" id="KW-1185">Reference proteome</keyword>
<evidence type="ECO:0000256" key="1">
    <source>
        <dbReference type="SAM" id="MobiDB-lite"/>
    </source>
</evidence>
<dbReference type="AlphaFoldDB" id="A0AA38VZL7"/>
<protein>
    <recommendedName>
        <fullName evidence="4">DNA polymerase delta subunit 4</fullName>
    </recommendedName>
</protein>
<name>A0AA38VZL7_9PEZI</name>
<feature type="compositionally biased region" description="Polar residues" evidence="1">
    <location>
        <begin position="1"/>
        <end position="10"/>
    </location>
</feature>
<dbReference type="InterPro" id="IPR007218">
    <property type="entry name" value="DNA_pol_delta_4"/>
</dbReference>
<proteinExistence type="predicted"/>
<dbReference type="GO" id="GO:0000731">
    <property type="term" value="P:DNA synthesis involved in DNA repair"/>
    <property type="evidence" value="ECO:0007669"/>
    <property type="project" value="InterPro"/>
</dbReference>
<dbReference type="Pfam" id="PF04081">
    <property type="entry name" value="DNA_pol_delta_4"/>
    <property type="match status" value="1"/>
</dbReference>
<dbReference type="PANTHER" id="PTHR14303:SF0">
    <property type="entry name" value="DNA POLYMERASE DELTA SUBUNIT 4"/>
    <property type="match status" value="1"/>
</dbReference>
<feature type="region of interest" description="Disordered" evidence="1">
    <location>
        <begin position="1"/>
        <end position="81"/>
    </location>
</feature>
<evidence type="ECO:0008006" key="4">
    <source>
        <dbReference type="Google" id="ProtNLM"/>
    </source>
</evidence>
<gene>
    <name evidence="2" type="ORF">NKR19_g2689</name>
</gene>
<reference evidence="2" key="1">
    <citation type="submission" date="2022-07" db="EMBL/GenBank/DDBJ databases">
        <title>Fungi with potential for degradation of polypropylene.</title>
        <authorList>
            <person name="Gostincar C."/>
        </authorList>
    </citation>
    <scope>NUCLEOTIDE SEQUENCE</scope>
    <source>
        <strain evidence="2">EXF-13287</strain>
    </source>
</reference>
<comment type="caution">
    <text evidence="2">The sequence shown here is derived from an EMBL/GenBank/DDBJ whole genome shotgun (WGS) entry which is preliminary data.</text>
</comment>
<organism evidence="2 3">
    <name type="scientific">Coniochaeta hoffmannii</name>
    <dbReference type="NCBI Taxonomy" id="91930"/>
    <lineage>
        <taxon>Eukaryota</taxon>
        <taxon>Fungi</taxon>
        <taxon>Dikarya</taxon>
        <taxon>Ascomycota</taxon>
        <taxon>Pezizomycotina</taxon>
        <taxon>Sordariomycetes</taxon>
        <taxon>Sordariomycetidae</taxon>
        <taxon>Coniochaetales</taxon>
        <taxon>Coniochaetaceae</taxon>
        <taxon>Coniochaeta</taxon>
    </lineage>
</organism>
<feature type="compositionally biased region" description="Polar residues" evidence="1">
    <location>
        <begin position="64"/>
        <end position="77"/>
    </location>
</feature>